<feature type="domain" description="Pyruvate phosphate dikinase AMP/ATP-binding" evidence="2">
    <location>
        <begin position="92"/>
        <end position="212"/>
    </location>
</feature>
<dbReference type="RefSeq" id="WP_126472176.1">
    <property type="nucleotide sequence ID" value="NZ_RXOE01000005.1"/>
</dbReference>
<dbReference type="SUPFAM" id="SSF56059">
    <property type="entry name" value="Glutathione synthetase ATP-binding domain-like"/>
    <property type="match status" value="1"/>
</dbReference>
<name>A0A431TH96_9BURK</name>
<protein>
    <recommendedName>
        <fullName evidence="5">Phosphoenolpyruvate synthase</fullName>
    </recommendedName>
</protein>
<sequence length="647" mass="68804">MSSKYRTLVALSHAVPVPALFALDDILLASLWSNHRAMRDEAQEVFAGIRLTAGAFLDRDLDRLDAVATPRWVDDADVRLAALFTGAGLSPKDALAVRSSGGIEDGAAHSFAGIFDSVLQVEGLAALKAAVSQVWRSAFSRRAAIERLRCGLLDAPLEMTVIVQRMVAARWAGVAFSHDPIDGRPEMLIEAVQGLGDALVSGAAAPQSVRWSEAGLAGDAPLRDEQEMLVALAAVVRTVEGQLGTAVDVEWAFDGEQVWVLQGRPITSLNTAQDASDHAEWTDLYLAPDEDIGAFRPLPGFANYFRSKRRPLALLAHAHGVAPGTALLVRGNAGGFADASRMQALCARFGEDSVVLDFSDGLRQQVLPTGELAARLRQVLGAKASTFVIRDYVRGDWGLITQPTAEGGVLCECSTDGLLAINRGSALTHTFFIDDEARVSDAQPTVAAPFGAREREQLHRATHAAVERFGPVQLEWVASGGRLRLIDFSPIKSLHIAQGGEGHHEEEGRRTISPGFAHGAVLVVPADRQLEDISIAATVSISHMPSPESLGPAIARLAERARAGGGSMIVVTPRPYAALAALIPYVSGFVFEQASMLCHLAILLRESQVPAVASRELHARGLEGASLTIEARAASAAHAVHGSRETA</sequence>
<accession>A0A431TH96</accession>
<dbReference type="InterPro" id="IPR051549">
    <property type="entry name" value="PEP_Utilizing_Enz"/>
</dbReference>
<organism evidence="3 4">
    <name type="scientific">Variovorax gossypii</name>
    <dbReference type="NCBI Taxonomy" id="1679495"/>
    <lineage>
        <taxon>Bacteria</taxon>
        <taxon>Pseudomonadati</taxon>
        <taxon>Pseudomonadota</taxon>
        <taxon>Betaproteobacteria</taxon>
        <taxon>Burkholderiales</taxon>
        <taxon>Comamonadaceae</taxon>
        <taxon>Variovorax</taxon>
    </lineage>
</organism>
<dbReference type="Gene3D" id="3.30.1490.20">
    <property type="entry name" value="ATP-grasp fold, A domain"/>
    <property type="match status" value="1"/>
</dbReference>
<dbReference type="InterPro" id="IPR008279">
    <property type="entry name" value="PEP-util_enz_mobile_dom"/>
</dbReference>
<dbReference type="Pfam" id="PF01326">
    <property type="entry name" value="PPDK_N"/>
    <property type="match status" value="2"/>
</dbReference>
<dbReference type="OrthoDB" id="9765468at2"/>
<evidence type="ECO:0008006" key="5">
    <source>
        <dbReference type="Google" id="ProtNLM"/>
    </source>
</evidence>
<feature type="domain" description="Pyruvate phosphate dikinase AMP/ATP-binding" evidence="2">
    <location>
        <begin position="227"/>
        <end position="276"/>
    </location>
</feature>
<proteinExistence type="predicted"/>
<dbReference type="AlphaFoldDB" id="A0A431TH96"/>
<gene>
    <name evidence="3" type="ORF">EJP69_19665</name>
</gene>
<dbReference type="GO" id="GO:0005524">
    <property type="term" value="F:ATP binding"/>
    <property type="evidence" value="ECO:0007669"/>
    <property type="project" value="InterPro"/>
</dbReference>
<evidence type="ECO:0000259" key="1">
    <source>
        <dbReference type="Pfam" id="PF00391"/>
    </source>
</evidence>
<dbReference type="Proteomes" id="UP000267418">
    <property type="component" value="Unassembled WGS sequence"/>
</dbReference>
<reference evidence="3 4" key="1">
    <citation type="submission" date="2018-12" db="EMBL/GenBank/DDBJ databases">
        <title>The genome of Variovorax gossypii DSM 100435.</title>
        <authorList>
            <person name="Gao J."/>
            <person name="Sun J."/>
        </authorList>
    </citation>
    <scope>NUCLEOTIDE SEQUENCE [LARGE SCALE GENOMIC DNA]</scope>
    <source>
        <strain evidence="3 4">DSM 100435</strain>
    </source>
</reference>
<dbReference type="PANTHER" id="PTHR43615:SF1">
    <property type="entry name" value="PPDK_N DOMAIN-CONTAINING PROTEIN"/>
    <property type="match status" value="1"/>
</dbReference>
<dbReference type="GO" id="GO:0016301">
    <property type="term" value="F:kinase activity"/>
    <property type="evidence" value="ECO:0007669"/>
    <property type="project" value="InterPro"/>
</dbReference>
<feature type="domain" description="PEP-utilising enzyme mobile" evidence="1">
    <location>
        <begin position="568"/>
        <end position="629"/>
    </location>
</feature>
<dbReference type="InterPro" id="IPR036637">
    <property type="entry name" value="Phosphohistidine_dom_sf"/>
</dbReference>
<dbReference type="Gene3D" id="3.50.30.10">
    <property type="entry name" value="Phosphohistidine domain"/>
    <property type="match status" value="1"/>
</dbReference>
<dbReference type="SUPFAM" id="SSF52009">
    <property type="entry name" value="Phosphohistidine domain"/>
    <property type="match status" value="1"/>
</dbReference>
<evidence type="ECO:0000313" key="4">
    <source>
        <dbReference type="Proteomes" id="UP000267418"/>
    </source>
</evidence>
<evidence type="ECO:0000259" key="2">
    <source>
        <dbReference type="Pfam" id="PF01326"/>
    </source>
</evidence>
<dbReference type="Pfam" id="PF00391">
    <property type="entry name" value="PEP-utilizers"/>
    <property type="match status" value="1"/>
</dbReference>
<dbReference type="InterPro" id="IPR002192">
    <property type="entry name" value="PPDK_AMP/ATP-bd"/>
</dbReference>
<dbReference type="EMBL" id="RXOE01000005">
    <property type="protein sequence ID" value="RTQ32920.1"/>
    <property type="molecule type" value="Genomic_DNA"/>
</dbReference>
<evidence type="ECO:0000313" key="3">
    <source>
        <dbReference type="EMBL" id="RTQ32920.1"/>
    </source>
</evidence>
<comment type="caution">
    <text evidence="3">The sequence shown here is derived from an EMBL/GenBank/DDBJ whole genome shotgun (WGS) entry which is preliminary data.</text>
</comment>
<dbReference type="PANTHER" id="PTHR43615">
    <property type="entry name" value="PHOSPHOENOLPYRUVATE SYNTHASE-RELATED"/>
    <property type="match status" value="1"/>
</dbReference>
<keyword evidence="4" id="KW-1185">Reference proteome</keyword>
<dbReference type="Gene3D" id="3.30.470.20">
    <property type="entry name" value="ATP-grasp fold, B domain"/>
    <property type="match status" value="1"/>
</dbReference>
<dbReference type="InterPro" id="IPR013815">
    <property type="entry name" value="ATP_grasp_subdomain_1"/>
</dbReference>